<evidence type="ECO:0000313" key="1">
    <source>
        <dbReference type="EMBL" id="MFC5753859.1"/>
    </source>
</evidence>
<gene>
    <name evidence="1" type="ORF">ACFPZN_50290</name>
</gene>
<proteinExistence type="predicted"/>
<evidence type="ECO:0000313" key="2">
    <source>
        <dbReference type="Proteomes" id="UP001596074"/>
    </source>
</evidence>
<protein>
    <submittedName>
        <fullName evidence="1">Uncharacterized protein</fullName>
    </submittedName>
</protein>
<reference evidence="2" key="1">
    <citation type="journal article" date="2019" name="Int. J. Syst. Evol. Microbiol.">
        <title>The Global Catalogue of Microorganisms (GCM) 10K type strain sequencing project: providing services to taxonomists for standard genome sequencing and annotation.</title>
        <authorList>
            <consortium name="The Broad Institute Genomics Platform"/>
            <consortium name="The Broad Institute Genome Sequencing Center for Infectious Disease"/>
            <person name="Wu L."/>
            <person name="Ma J."/>
        </authorList>
    </citation>
    <scope>NUCLEOTIDE SEQUENCE [LARGE SCALE GENOMIC DNA]</scope>
    <source>
        <strain evidence="2">KCTC 42087</strain>
    </source>
</reference>
<accession>A0ABW1AH15</accession>
<dbReference type="RefSeq" id="WP_378291332.1">
    <property type="nucleotide sequence ID" value="NZ_JBHSON010000126.1"/>
</dbReference>
<dbReference type="EMBL" id="JBHSON010000126">
    <property type="protein sequence ID" value="MFC5753859.1"/>
    <property type="molecule type" value="Genomic_DNA"/>
</dbReference>
<comment type="caution">
    <text evidence="1">The sequence shown here is derived from an EMBL/GenBank/DDBJ whole genome shotgun (WGS) entry which is preliminary data.</text>
</comment>
<organism evidence="1 2">
    <name type="scientific">Actinomadura rugatobispora</name>
    <dbReference type="NCBI Taxonomy" id="1994"/>
    <lineage>
        <taxon>Bacteria</taxon>
        <taxon>Bacillati</taxon>
        <taxon>Actinomycetota</taxon>
        <taxon>Actinomycetes</taxon>
        <taxon>Streptosporangiales</taxon>
        <taxon>Thermomonosporaceae</taxon>
        <taxon>Actinomadura</taxon>
    </lineage>
</organism>
<dbReference type="Proteomes" id="UP001596074">
    <property type="component" value="Unassembled WGS sequence"/>
</dbReference>
<name>A0ABW1AH15_9ACTN</name>
<sequence>MPRFTNPSGLAPYAPFGPLDSLHGALRRAFPQVSAARVRMPSEFLTVAYRHRGPWRICWDDGDELFVWASGPDKDKPVGTLIYVERTAQRVARPLGVTTDVLRC</sequence>
<keyword evidence="2" id="KW-1185">Reference proteome</keyword>